<protein>
    <submittedName>
        <fullName evidence="1">Uncharacterized protein</fullName>
    </submittedName>
</protein>
<name>A0ACC3D1B8_9PEZI</name>
<gene>
    <name evidence="1" type="ORF">LTS18_008673</name>
</gene>
<accession>A0ACC3D1B8</accession>
<comment type="caution">
    <text evidence="1">The sequence shown here is derived from an EMBL/GenBank/DDBJ whole genome shotgun (WGS) entry which is preliminary data.</text>
</comment>
<dbReference type="EMBL" id="JAWDJW010008615">
    <property type="protein sequence ID" value="KAK3060377.1"/>
    <property type="molecule type" value="Genomic_DNA"/>
</dbReference>
<keyword evidence="2" id="KW-1185">Reference proteome</keyword>
<proteinExistence type="predicted"/>
<evidence type="ECO:0000313" key="1">
    <source>
        <dbReference type="EMBL" id="KAK3060377.1"/>
    </source>
</evidence>
<organism evidence="1 2">
    <name type="scientific">Coniosporium uncinatum</name>
    <dbReference type="NCBI Taxonomy" id="93489"/>
    <lineage>
        <taxon>Eukaryota</taxon>
        <taxon>Fungi</taxon>
        <taxon>Dikarya</taxon>
        <taxon>Ascomycota</taxon>
        <taxon>Pezizomycotina</taxon>
        <taxon>Dothideomycetes</taxon>
        <taxon>Dothideomycetes incertae sedis</taxon>
        <taxon>Coniosporium</taxon>
    </lineage>
</organism>
<sequence>MGLGVLKDSKLQHVPGTEIAHDSSSHGHNEGVYVDANLKYDRSGPIPIILHPQPTDDPNDPLNWPLWRRDLILLLLSLLSILASTLSPLLAANTLVLSLLFRRTFTSMALLTGYHLLGVGIGGFLFVPSSRIWGKRHTFILGNILVVVSCIWAAATGINYTSLLWARVLQGVGLAPFEALVNAAVADLYCVHQRGTRMAVSNFAVFGGAFFTPVVVGKITAEMGWEWTFWFVAIFAGVLLPFVVLFVPEMAYRRPAEGETQGRRVAYEMNGHTNSGSHGKDLSVSNTGSVPASSKPEPARTSDEQHLKSTPPLSHYHQVPARKSFWQSTAVFSSTRLTDDSFFILLLRPFPLFLHPGILWACLIQGTLIGWTVLIGIILAA</sequence>
<feature type="non-terminal residue" evidence="1">
    <location>
        <position position="381"/>
    </location>
</feature>
<evidence type="ECO:0000313" key="2">
    <source>
        <dbReference type="Proteomes" id="UP001186974"/>
    </source>
</evidence>
<reference evidence="1" key="1">
    <citation type="submission" date="2024-09" db="EMBL/GenBank/DDBJ databases">
        <title>Black Yeasts Isolated from many extreme environments.</title>
        <authorList>
            <person name="Coleine C."/>
            <person name="Stajich J.E."/>
            <person name="Selbmann L."/>
        </authorList>
    </citation>
    <scope>NUCLEOTIDE SEQUENCE</scope>
    <source>
        <strain evidence="1">CCFEE 5737</strain>
    </source>
</reference>
<dbReference type="Proteomes" id="UP001186974">
    <property type="component" value="Unassembled WGS sequence"/>
</dbReference>